<name>A0A381R7B9_9ZZZZ</name>
<reference evidence="1" key="1">
    <citation type="submission" date="2018-05" db="EMBL/GenBank/DDBJ databases">
        <authorList>
            <person name="Lanie J.A."/>
            <person name="Ng W.-L."/>
            <person name="Kazmierczak K.M."/>
            <person name="Andrzejewski T.M."/>
            <person name="Davidsen T.M."/>
            <person name="Wayne K.J."/>
            <person name="Tettelin H."/>
            <person name="Glass J.I."/>
            <person name="Rusch D."/>
            <person name="Podicherti R."/>
            <person name="Tsui H.-C.T."/>
            <person name="Winkler M.E."/>
        </authorList>
    </citation>
    <scope>NUCLEOTIDE SEQUENCE</scope>
</reference>
<dbReference type="AlphaFoldDB" id="A0A381R7B9"/>
<sequence>MFTISLSSLICTDEDAEDSRMDAVLKATINSHMQ</sequence>
<protein>
    <submittedName>
        <fullName evidence="1">Uncharacterized protein</fullName>
    </submittedName>
</protein>
<organism evidence="1">
    <name type="scientific">marine metagenome</name>
    <dbReference type="NCBI Taxonomy" id="408172"/>
    <lineage>
        <taxon>unclassified sequences</taxon>
        <taxon>metagenomes</taxon>
        <taxon>ecological metagenomes</taxon>
    </lineage>
</organism>
<proteinExistence type="predicted"/>
<dbReference type="EMBL" id="UINC01001726">
    <property type="protein sequence ID" value="SUZ87460.1"/>
    <property type="molecule type" value="Genomic_DNA"/>
</dbReference>
<gene>
    <name evidence="1" type="ORF">METZ01_LOCUS40314</name>
</gene>
<accession>A0A381R7B9</accession>
<evidence type="ECO:0000313" key="1">
    <source>
        <dbReference type="EMBL" id="SUZ87460.1"/>
    </source>
</evidence>